<evidence type="ECO:0000313" key="1">
    <source>
        <dbReference type="EMBL" id="RNA21262.1"/>
    </source>
</evidence>
<keyword evidence="2" id="KW-1185">Reference proteome</keyword>
<protein>
    <submittedName>
        <fullName evidence="1">Uncharacterized protein</fullName>
    </submittedName>
</protein>
<dbReference type="Proteomes" id="UP000276133">
    <property type="component" value="Unassembled WGS sequence"/>
</dbReference>
<name>A0A3M7RCE2_BRAPC</name>
<gene>
    <name evidence="1" type="ORF">BpHYR1_020297</name>
</gene>
<evidence type="ECO:0000313" key="2">
    <source>
        <dbReference type="Proteomes" id="UP000276133"/>
    </source>
</evidence>
<reference evidence="1 2" key="1">
    <citation type="journal article" date="2018" name="Sci. Rep.">
        <title>Genomic signatures of local adaptation to the degree of environmental predictability in rotifers.</title>
        <authorList>
            <person name="Franch-Gras L."/>
            <person name="Hahn C."/>
            <person name="Garcia-Roger E.M."/>
            <person name="Carmona M.J."/>
            <person name="Serra M."/>
            <person name="Gomez A."/>
        </authorList>
    </citation>
    <scope>NUCLEOTIDE SEQUENCE [LARGE SCALE GENOMIC DNA]</scope>
    <source>
        <strain evidence="1">HYR1</strain>
    </source>
</reference>
<sequence length="179" mass="21301">MIVFIFRGTEYECHQCKYNTSCSKAFEYHLHGHLVRKRVALWNKSQRIPLEEYNCPCGFEINSEKDNKSNSNTGNRVAEHLMNCEYKYCFYKSQIDVNEDVYMKKMSIQNLGNIETITSQEKLNKRTISPSNVNRMKSESIIKFCFNFYIVFQNISDNLRKRIFNSNWVGLNHIFYNLE</sequence>
<comment type="caution">
    <text evidence="1">The sequence shown here is derived from an EMBL/GenBank/DDBJ whole genome shotgun (WGS) entry which is preliminary data.</text>
</comment>
<dbReference type="EMBL" id="REGN01003701">
    <property type="protein sequence ID" value="RNA21262.1"/>
    <property type="molecule type" value="Genomic_DNA"/>
</dbReference>
<proteinExistence type="predicted"/>
<accession>A0A3M7RCE2</accession>
<dbReference type="AlphaFoldDB" id="A0A3M7RCE2"/>
<organism evidence="1 2">
    <name type="scientific">Brachionus plicatilis</name>
    <name type="common">Marine rotifer</name>
    <name type="synonym">Brachionus muelleri</name>
    <dbReference type="NCBI Taxonomy" id="10195"/>
    <lineage>
        <taxon>Eukaryota</taxon>
        <taxon>Metazoa</taxon>
        <taxon>Spiralia</taxon>
        <taxon>Gnathifera</taxon>
        <taxon>Rotifera</taxon>
        <taxon>Eurotatoria</taxon>
        <taxon>Monogononta</taxon>
        <taxon>Pseudotrocha</taxon>
        <taxon>Ploima</taxon>
        <taxon>Brachionidae</taxon>
        <taxon>Brachionus</taxon>
    </lineage>
</organism>